<reference evidence="6 7" key="1">
    <citation type="submission" date="2020-09" db="EMBL/GenBank/DDBJ databases">
        <title>Brevundimonas sp. LVF1 isolated from an oligotrophic pond in Goettingen, Germany.</title>
        <authorList>
            <person name="Friedrich I."/>
            <person name="Klassen A."/>
            <person name="Neubauer H."/>
            <person name="Schneider D."/>
            <person name="Hertel R."/>
            <person name="Daniel R."/>
        </authorList>
    </citation>
    <scope>NUCLEOTIDE SEQUENCE [LARGE SCALE GENOMIC DNA]</scope>
    <source>
        <strain evidence="6 7">LVF1</strain>
    </source>
</reference>
<evidence type="ECO:0000256" key="1">
    <source>
        <dbReference type="ARBA" id="ARBA00009924"/>
    </source>
</evidence>
<dbReference type="PANTHER" id="PTHR34383:SF1">
    <property type="entry name" value="ADP-POLYPHOSPHATE PHOSPHOTRANSFERASE"/>
    <property type="match status" value="1"/>
</dbReference>
<organism evidence="6 7">
    <name type="scientific">Brevundimonas pondensis</name>
    <dbReference type="NCBI Taxonomy" id="2774189"/>
    <lineage>
        <taxon>Bacteria</taxon>
        <taxon>Pseudomonadati</taxon>
        <taxon>Pseudomonadota</taxon>
        <taxon>Alphaproteobacteria</taxon>
        <taxon>Caulobacterales</taxon>
        <taxon>Caulobacteraceae</taxon>
        <taxon>Brevundimonas</taxon>
    </lineage>
</organism>
<evidence type="ECO:0000256" key="4">
    <source>
        <dbReference type="RuleBase" id="RU369062"/>
    </source>
</evidence>
<accession>A0ABX7SPQ0</accession>
<dbReference type="InterPro" id="IPR022486">
    <property type="entry name" value="PPK2_PA0141"/>
</dbReference>
<dbReference type="PIRSF" id="PIRSF028756">
    <property type="entry name" value="PPK2_prd"/>
    <property type="match status" value="1"/>
</dbReference>
<dbReference type="Pfam" id="PF03976">
    <property type="entry name" value="PPK2"/>
    <property type="match status" value="1"/>
</dbReference>
<dbReference type="Proteomes" id="UP000663942">
    <property type="component" value="Chromosome"/>
</dbReference>
<dbReference type="RefSeq" id="WP_207825486.1">
    <property type="nucleotide sequence ID" value="NZ_CP062006.1"/>
</dbReference>
<name>A0ABX7SPQ0_9CAUL</name>
<dbReference type="InterPro" id="IPR022488">
    <property type="entry name" value="PPK2-related"/>
</dbReference>
<evidence type="ECO:0000313" key="6">
    <source>
        <dbReference type="EMBL" id="QTC88351.1"/>
    </source>
</evidence>
<evidence type="ECO:0000256" key="2">
    <source>
        <dbReference type="ARBA" id="ARBA00022679"/>
    </source>
</evidence>
<sequence length="247" mass="28491">MAKNDYEDTLEALQIQLVETQAWAIEQGLKVVIVFEGRDAAGKDGAIKRMTEFMAPRQTRVVALPKPNDRELTQWYFQRYSPHLPAAGEIVFFNRSWYNRAGVEPVMGFCTPEQHERFLHDAPHFERMLTQSGTTLIKLWLDISQDEQSRRLEERTTHPLKRFKVSPLDAEAQKRWSAYSAARDQMLERTHTDYAPWTVVATDNKKKARINIIRHVLQQLNCPGLEAKKPDSDIVFAADKAKGRLAK</sequence>
<evidence type="ECO:0000256" key="3">
    <source>
        <dbReference type="ARBA" id="ARBA00022777"/>
    </source>
</evidence>
<dbReference type="GO" id="GO:0008976">
    <property type="term" value="F:polyphosphate kinase activity"/>
    <property type="evidence" value="ECO:0007669"/>
    <property type="project" value="UniProtKB-EC"/>
</dbReference>
<dbReference type="EMBL" id="CP062006">
    <property type="protein sequence ID" value="QTC88351.1"/>
    <property type="molecule type" value="Genomic_DNA"/>
</dbReference>
<protein>
    <recommendedName>
        <fullName evidence="4">ADP/GDP-polyphosphate phosphotransferase</fullName>
        <ecNumber evidence="4">2.7.4.-</ecNumber>
    </recommendedName>
    <alternativeName>
        <fullName evidence="4">Polyphosphate kinase PPK2</fullName>
    </alternativeName>
</protein>
<keyword evidence="2 4" id="KW-0808">Transferase</keyword>
<keyword evidence="7" id="KW-1185">Reference proteome</keyword>
<dbReference type="InterPro" id="IPR027417">
    <property type="entry name" value="P-loop_NTPase"/>
</dbReference>
<dbReference type="NCBIfam" id="TIGR03707">
    <property type="entry name" value="PPK2_P_aer"/>
    <property type="match status" value="1"/>
</dbReference>
<evidence type="ECO:0000259" key="5">
    <source>
        <dbReference type="Pfam" id="PF03976"/>
    </source>
</evidence>
<proteinExistence type="inferred from homology"/>
<dbReference type="SUPFAM" id="SSF52540">
    <property type="entry name" value="P-loop containing nucleoside triphosphate hydrolases"/>
    <property type="match status" value="1"/>
</dbReference>
<dbReference type="EC" id="2.7.4.-" evidence="4"/>
<comment type="subunit">
    <text evidence="4">Homotetramer.</text>
</comment>
<comment type="similarity">
    <text evidence="1 4">Belongs to the polyphosphate kinase 2 (PPK2) family. Class I subfamily.</text>
</comment>
<dbReference type="Gene3D" id="3.40.50.300">
    <property type="entry name" value="P-loop containing nucleotide triphosphate hydrolases"/>
    <property type="match status" value="1"/>
</dbReference>
<dbReference type="PANTHER" id="PTHR34383">
    <property type="entry name" value="POLYPHOSPHATE:AMP PHOSPHOTRANSFERASE-RELATED"/>
    <property type="match status" value="1"/>
</dbReference>
<evidence type="ECO:0000313" key="7">
    <source>
        <dbReference type="Proteomes" id="UP000663942"/>
    </source>
</evidence>
<comment type="function">
    <text evidence="4">Uses inorganic polyphosphate (polyP) as a donor to convert GDP to GTP or ADP to ATP.</text>
</comment>
<gene>
    <name evidence="6" type="primary">ppk2</name>
    <name evidence="6" type="ORF">IFE19_02845</name>
</gene>
<feature type="domain" description="Polyphosphate kinase-2-related" evidence="5">
    <location>
        <begin position="2"/>
        <end position="222"/>
    </location>
</feature>
<dbReference type="InterPro" id="IPR016898">
    <property type="entry name" value="Polyphosphate_phosphotransfera"/>
</dbReference>
<keyword evidence="3 4" id="KW-0418">Kinase</keyword>